<dbReference type="EMBL" id="JAVDVY010000001">
    <property type="protein sequence ID" value="MDR7133641.1"/>
    <property type="molecule type" value="Genomic_DNA"/>
</dbReference>
<dbReference type="RefSeq" id="WP_310058655.1">
    <property type="nucleotide sequence ID" value="NZ_JAVDVY010000001.1"/>
</dbReference>
<sequence>MLHDPAVRRGCVSDRISRFVALFQRLVGLAICALTACTLAACTTVGVHTAQRFQAGYGAPAQMRVCVLQAPGVARKRVDKLIAQVNREFAPYAIEVTVQSVQPWKRPSFTHSGMMEDLTRRELDPSCDRLMAFVDRNAADFLWSLVMPEVLGAVDDATHTRGYIVANQVSLNQLFQSPGETAVHEFYHLLGCPHARTLQNCYDRIAALKQQFVTGADFFPSVGVDGTPLLTRKAVDAALHGAIIAQVESAPGP</sequence>
<protein>
    <submittedName>
        <fullName evidence="1">Uncharacterized protein</fullName>
    </submittedName>
</protein>
<reference evidence="1 2" key="1">
    <citation type="submission" date="2023-07" db="EMBL/GenBank/DDBJ databases">
        <title>Sorghum-associated microbial communities from plants grown in Nebraska, USA.</title>
        <authorList>
            <person name="Schachtman D."/>
        </authorList>
    </citation>
    <scope>NUCLEOTIDE SEQUENCE [LARGE SCALE GENOMIC DNA]</scope>
    <source>
        <strain evidence="1 2">BE198</strain>
    </source>
</reference>
<accession>A0ABU1W7S5</accession>
<dbReference type="Proteomes" id="UP001251524">
    <property type="component" value="Unassembled WGS sequence"/>
</dbReference>
<gene>
    <name evidence="1" type="ORF">J2X06_000825</name>
</gene>
<evidence type="ECO:0000313" key="1">
    <source>
        <dbReference type="EMBL" id="MDR7133641.1"/>
    </source>
</evidence>
<organism evidence="1 2">
    <name type="scientific">Lysobacter niastensis</name>
    <dbReference type="NCBI Taxonomy" id="380629"/>
    <lineage>
        <taxon>Bacteria</taxon>
        <taxon>Pseudomonadati</taxon>
        <taxon>Pseudomonadota</taxon>
        <taxon>Gammaproteobacteria</taxon>
        <taxon>Lysobacterales</taxon>
        <taxon>Lysobacteraceae</taxon>
        <taxon>Lysobacter</taxon>
    </lineage>
</organism>
<evidence type="ECO:0000313" key="2">
    <source>
        <dbReference type="Proteomes" id="UP001251524"/>
    </source>
</evidence>
<name>A0ABU1W7S5_9GAMM</name>
<keyword evidence="2" id="KW-1185">Reference proteome</keyword>
<comment type="caution">
    <text evidence="1">The sequence shown here is derived from an EMBL/GenBank/DDBJ whole genome shotgun (WGS) entry which is preliminary data.</text>
</comment>
<proteinExistence type="predicted"/>